<dbReference type="VEuPathDB" id="FungiDB:PAAG_05636"/>
<evidence type="ECO:0000256" key="1">
    <source>
        <dbReference type="SAM" id="MobiDB-lite"/>
    </source>
</evidence>
<protein>
    <recommendedName>
        <fullName evidence="5">Extracellular membrane protein CFEM domain-containing protein</fullName>
    </recommendedName>
</protein>
<feature type="chain" id="PRO_5002910318" description="Extracellular membrane protein CFEM domain-containing protein" evidence="2">
    <location>
        <begin position="19"/>
        <end position="161"/>
    </location>
</feature>
<keyword evidence="4" id="KW-1185">Reference proteome</keyword>
<evidence type="ECO:0000313" key="4">
    <source>
        <dbReference type="Proteomes" id="UP000002059"/>
    </source>
</evidence>
<feature type="signal peptide" evidence="2">
    <location>
        <begin position="1"/>
        <end position="18"/>
    </location>
</feature>
<dbReference type="RefSeq" id="XP_002792351.1">
    <property type="nucleotide sequence ID" value="XM_002792305.2"/>
</dbReference>
<dbReference type="EMBL" id="KN294006">
    <property type="protein sequence ID" value="EEH34587.1"/>
    <property type="molecule type" value="Genomic_DNA"/>
</dbReference>
<sequence length="161" mass="15986">MKFFTLMALAGLFASAAALPQENPATTTTTSLSPQLMCASSCPSSSVCCKASCLGVPCPDNSMANRTNQCAMSCNQGSGSPSDIQNYAMCQSSCIQAFFLGSSTAPTPSSTGSASTTTSPPNGTSTGNFQTTPSGGAGVINVQLGSFAAGIVGLLMAAVVL</sequence>
<dbReference type="AlphaFoldDB" id="C1H4E3"/>
<evidence type="ECO:0000313" key="3">
    <source>
        <dbReference type="EMBL" id="EEH34587.1"/>
    </source>
</evidence>
<feature type="compositionally biased region" description="Low complexity" evidence="1">
    <location>
        <begin position="106"/>
        <end position="128"/>
    </location>
</feature>
<accession>C1H4E3</accession>
<name>C1H4E3_PARBA</name>
<evidence type="ECO:0008006" key="5">
    <source>
        <dbReference type="Google" id="ProtNLM"/>
    </source>
</evidence>
<dbReference type="STRING" id="502779.C1H4E3"/>
<gene>
    <name evidence="3" type="ORF">PAAG_05636</name>
</gene>
<dbReference type="eggNOG" id="ENOG502SFMK">
    <property type="taxonomic scope" value="Eukaryota"/>
</dbReference>
<dbReference type="OMA" id="AMCQSSC"/>
<dbReference type="KEGG" id="pbl:PAAG_05636"/>
<keyword evidence="2" id="KW-0732">Signal</keyword>
<dbReference type="HOGENOM" id="CLU_096545_1_1_1"/>
<dbReference type="GeneID" id="9095654"/>
<dbReference type="Proteomes" id="UP000002059">
    <property type="component" value="Partially assembled WGS sequence"/>
</dbReference>
<dbReference type="OrthoDB" id="5597238at2759"/>
<proteinExistence type="predicted"/>
<reference evidence="3 4" key="1">
    <citation type="journal article" date="2011" name="PLoS Genet.">
        <title>Comparative genomic analysis of human fungal pathogens causing paracoccidioidomycosis.</title>
        <authorList>
            <person name="Desjardins C.A."/>
            <person name="Champion M.D."/>
            <person name="Holder J.W."/>
            <person name="Muszewska A."/>
            <person name="Goldberg J."/>
            <person name="Bailao A.M."/>
            <person name="Brigido M.M."/>
            <person name="Ferreira M.E."/>
            <person name="Garcia A.M."/>
            <person name="Grynberg M."/>
            <person name="Gujja S."/>
            <person name="Heiman D.I."/>
            <person name="Henn M.R."/>
            <person name="Kodira C.D."/>
            <person name="Leon-Narvaez H."/>
            <person name="Longo L.V."/>
            <person name="Ma L.J."/>
            <person name="Malavazi I."/>
            <person name="Matsuo A.L."/>
            <person name="Morais F.V."/>
            <person name="Pereira M."/>
            <person name="Rodriguez-Brito S."/>
            <person name="Sakthikumar S."/>
            <person name="Salem-Izacc S.M."/>
            <person name="Sykes S.M."/>
            <person name="Teixeira M.M."/>
            <person name="Vallejo M.C."/>
            <person name="Walter M.E."/>
            <person name="Yandava C."/>
            <person name="Young S."/>
            <person name="Zeng Q."/>
            <person name="Zucker J."/>
            <person name="Felipe M.S."/>
            <person name="Goldman G.H."/>
            <person name="Haas B.J."/>
            <person name="McEwen J.G."/>
            <person name="Nino-Vega G."/>
            <person name="Puccia R."/>
            <person name="San-Blas G."/>
            <person name="Soares C.M."/>
            <person name="Birren B.W."/>
            <person name="Cuomo C.A."/>
        </authorList>
    </citation>
    <scope>NUCLEOTIDE SEQUENCE [LARGE SCALE GENOMIC DNA]</scope>
    <source>
        <strain evidence="4">ATCC MYA-826 / Pb01</strain>
    </source>
</reference>
<organism evidence="3 4">
    <name type="scientific">Paracoccidioides lutzii (strain ATCC MYA-826 / Pb01)</name>
    <name type="common">Paracoccidioides brasiliensis</name>
    <dbReference type="NCBI Taxonomy" id="502779"/>
    <lineage>
        <taxon>Eukaryota</taxon>
        <taxon>Fungi</taxon>
        <taxon>Dikarya</taxon>
        <taxon>Ascomycota</taxon>
        <taxon>Pezizomycotina</taxon>
        <taxon>Eurotiomycetes</taxon>
        <taxon>Eurotiomycetidae</taxon>
        <taxon>Onygenales</taxon>
        <taxon>Ajellomycetaceae</taxon>
        <taxon>Paracoccidioides</taxon>
    </lineage>
</organism>
<feature type="region of interest" description="Disordered" evidence="1">
    <location>
        <begin position="106"/>
        <end position="131"/>
    </location>
</feature>
<evidence type="ECO:0000256" key="2">
    <source>
        <dbReference type="SAM" id="SignalP"/>
    </source>
</evidence>